<keyword evidence="13" id="KW-1185">Reference proteome</keyword>
<dbReference type="GO" id="GO:0008234">
    <property type="term" value="F:cysteine-type peptidase activity"/>
    <property type="evidence" value="ECO:0007669"/>
    <property type="project" value="UniProtKB-KW"/>
</dbReference>
<keyword evidence="2 12" id="KW-0645">Protease</keyword>
<dbReference type="AlphaFoldDB" id="A0A0D6LYC3"/>
<dbReference type="InterPro" id="IPR038765">
    <property type="entry name" value="Papain-like_cys_pep_sf"/>
</dbReference>
<evidence type="ECO:0000256" key="1">
    <source>
        <dbReference type="ARBA" id="ARBA00008455"/>
    </source>
</evidence>
<gene>
    <name evidence="12" type="ORF">ANCCEY_08267</name>
</gene>
<keyword evidence="10" id="KW-0812">Transmembrane</keyword>
<dbReference type="PROSITE" id="PS00139">
    <property type="entry name" value="THIOL_PROTEASE_CYS"/>
    <property type="match status" value="1"/>
</dbReference>
<evidence type="ECO:0000256" key="10">
    <source>
        <dbReference type="SAM" id="Phobius"/>
    </source>
</evidence>
<dbReference type="Pfam" id="PF00112">
    <property type="entry name" value="Peptidase_C1"/>
    <property type="match status" value="2"/>
</dbReference>
<evidence type="ECO:0000256" key="4">
    <source>
        <dbReference type="ARBA" id="ARBA00022801"/>
    </source>
</evidence>
<keyword evidence="10" id="KW-0472">Membrane</keyword>
<evidence type="ECO:0000256" key="3">
    <source>
        <dbReference type="ARBA" id="ARBA00022729"/>
    </source>
</evidence>
<keyword evidence="3" id="KW-0732">Signal</keyword>
<dbReference type="EMBL" id="KE125033">
    <property type="protein sequence ID" value="EPB72622.1"/>
    <property type="molecule type" value="Genomic_DNA"/>
</dbReference>
<dbReference type="Gene3D" id="3.90.70.10">
    <property type="entry name" value="Cysteine proteinases"/>
    <property type="match status" value="3"/>
</dbReference>
<feature type="non-terminal residue" evidence="12">
    <location>
        <position position="478"/>
    </location>
</feature>
<keyword evidence="8" id="KW-0325">Glycoprotein</keyword>
<keyword evidence="5" id="KW-0788">Thiol protease</keyword>
<dbReference type="InterPro" id="IPR000169">
    <property type="entry name" value="Pept_cys_AS"/>
</dbReference>
<dbReference type="GO" id="GO:0006508">
    <property type="term" value="P:proteolysis"/>
    <property type="evidence" value="ECO:0007669"/>
    <property type="project" value="UniProtKB-KW"/>
</dbReference>
<accession>A0A0D6LYC3</accession>
<feature type="domain" description="Peptidase C1A papain C-terminal" evidence="11">
    <location>
        <begin position="86"/>
        <end position="303"/>
    </location>
</feature>
<comment type="similarity">
    <text evidence="1">Belongs to the peptidase C1 family.</text>
</comment>
<evidence type="ECO:0000259" key="11">
    <source>
        <dbReference type="SMART" id="SM00645"/>
    </source>
</evidence>
<name>A0A0D6LYC3_9BILA</name>
<proteinExistence type="inferred from homology"/>
<feature type="non-terminal residue" evidence="12">
    <location>
        <position position="1"/>
    </location>
</feature>
<dbReference type="SMART" id="SM00645">
    <property type="entry name" value="Pept_C1"/>
    <property type="match status" value="1"/>
</dbReference>
<evidence type="ECO:0000313" key="13">
    <source>
        <dbReference type="Proteomes" id="UP000054495"/>
    </source>
</evidence>
<keyword evidence="4" id="KW-0378">Hydrolase</keyword>
<evidence type="ECO:0000256" key="5">
    <source>
        <dbReference type="ARBA" id="ARBA00022807"/>
    </source>
</evidence>
<comment type="function">
    <text evidence="9">Expression of the protease correlates with blood-feeding and suggests a role for the protease in blood digestion.</text>
</comment>
<dbReference type="InterPro" id="IPR013128">
    <property type="entry name" value="Peptidase_C1A"/>
</dbReference>
<dbReference type="PANTHER" id="PTHR12411">
    <property type="entry name" value="CYSTEINE PROTEASE FAMILY C1-RELATED"/>
    <property type="match status" value="1"/>
</dbReference>
<dbReference type="InterPro" id="IPR000668">
    <property type="entry name" value="Peptidase_C1A_C"/>
</dbReference>
<evidence type="ECO:0000256" key="9">
    <source>
        <dbReference type="ARBA" id="ARBA00057399"/>
    </source>
</evidence>
<feature type="transmembrane region" description="Helical" evidence="10">
    <location>
        <begin position="272"/>
        <end position="290"/>
    </location>
</feature>
<dbReference type="SMR" id="A0A0D6LYC3"/>
<reference evidence="12 13" key="1">
    <citation type="submission" date="2013-05" db="EMBL/GenBank/DDBJ databases">
        <title>Draft genome of the parasitic nematode Anyclostoma ceylanicum.</title>
        <authorList>
            <person name="Mitreva M."/>
        </authorList>
    </citation>
    <scope>NUCLEOTIDE SEQUENCE [LARGE SCALE GENOMIC DNA]</scope>
</reference>
<protein>
    <submittedName>
        <fullName evidence="12">Papain family cysteine protease</fullName>
    </submittedName>
</protein>
<dbReference type="FunFam" id="3.90.70.10:FF:000031">
    <property type="entry name" value="Cathepsin B"/>
    <property type="match status" value="1"/>
</dbReference>
<evidence type="ECO:0000313" key="12">
    <source>
        <dbReference type="EMBL" id="EPB72622.1"/>
    </source>
</evidence>
<evidence type="ECO:0000256" key="8">
    <source>
        <dbReference type="ARBA" id="ARBA00023180"/>
    </source>
</evidence>
<organism evidence="12 13">
    <name type="scientific">Ancylostoma ceylanicum</name>
    <dbReference type="NCBI Taxonomy" id="53326"/>
    <lineage>
        <taxon>Eukaryota</taxon>
        <taxon>Metazoa</taxon>
        <taxon>Ecdysozoa</taxon>
        <taxon>Nematoda</taxon>
        <taxon>Chromadorea</taxon>
        <taxon>Rhabditida</taxon>
        <taxon>Rhabditina</taxon>
        <taxon>Rhabditomorpha</taxon>
        <taxon>Strongyloidea</taxon>
        <taxon>Ancylostomatidae</taxon>
        <taxon>Ancylostomatinae</taxon>
        <taxon>Ancylostoma</taxon>
    </lineage>
</organism>
<evidence type="ECO:0000256" key="6">
    <source>
        <dbReference type="ARBA" id="ARBA00023145"/>
    </source>
</evidence>
<dbReference type="SUPFAM" id="SSF54001">
    <property type="entry name" value="Cysteine proteinases"/>
    <property type="match status" value="2"/>
</dbReference>
<evidence type="ECO:0000256" key="7">
    <source>
        <dbReference type="ARBA" id="ARBA00023157"/>
    </source>
</evidence>
<dbReference type="Proteomes" id="UP000054495">
    <property type="component" value="Unassembled WGS sequence"/>
</dbReference>
<sequence>LFRGAQCVPSDKYSSVHILAFFIPTASDVDPRCVSGNGFCRKTDYGWYAEYSPEAEAFVKARIMDSKFLAEPKKEEVLADVYGDDPPDSFDARTQWPECRSIGTIRDQSACGSCWAVSSAEAMSDEICVQSNSTIKVMISDTDILSCCGLDCGYGCQGGWPIEAYRWMQRDGVVTGGKYRQRDVCKPYSFYPCGQHKDDPYYGPCPQDLWPTPKCRKSCQRKYKKSYQEDKYFATRSYFLPNNERSIRQEIYKNGPVVAAFKVYQDFSFYRGGIYVMWILAVLVVTALAAKPTTVEEFLAQPVDKHVEQLSGQAFVDYINEHQSFYKAEYSPEAEAFVKARIMDSKFLVPPKKEEVLTDVYGDDPPARLSSYICLPIQTSFKVMISDTDILSCCGLDCGYGCQGGWPIEAYRWMQRDGVVTGGKYRQKLISQLSNSATRSYFLPNNERSIRQEIYKNGPVVAAFKVYQDFSYYKGGIY</sequence>
<keyword evidence="10" id="KW-1133">Transmembrane helix</keyword>
<dbReference type="CDD" id="cd02620">
    <property type="entry name" value="Peptidase_C1A_CathepsinB"/>
    <property type="match status" value="1"/>
</dbReference>
<keyword evidence="7" id="KW-1015">Disulfide bond</keyword>
<keyword evidence="6" id="KW-0865">Zymogen</keyword>
<evidence type="ECO:0000256" key="2">
    <source>
        <dbReference type="ARBA" id="ARBA00022670"/>
    </source>
</evidence>